<dbReference type="Proteomes" id="UP000037179">
    <property type="component" value="Unassembled WGS sequence"/>
</dbReference>
<dbReference type="KEGG" id="nsr:NS506_06798"/>
<reference evidence="3" key="1">
    <citation type="submission" date="2015-07" db="EMBL/GenBank/DDBJ databases">
        <title>Nocardia seriolae U-1 whole genome shotgun sequence.</title>
        <authorList>
            <person name="Imajoh M."/>
            <person name="Fukumoto Y."/>
            <person name="Sukeda M."/>
            <person name="Yamane J."/>
            <person name="Yamasaki K."/>
            <person name="Shimizu M."/>
            <person name="Ohnishi K."/>
            <person name="Oshima S."/>
        </authorList>
    </citation>
    <scope>NUCLEOTIDE SEQUENCE [LARGE SCALE GENOMIC DNA]</scope>
    <source>
        <strain evidence="3">U-1</strain>
    </source>
</reference>
<evidence type="ECO:0000313" key="1">
    <source>
        <dbReference type="EMBL" id="APB00829.1"/>
    </source>
</evidence>
<evidence type="ECO:0000313" key="3">
    <source>
        <dbReference type="Proteomes" id="UP000037179"/>
    </source>
</evidence>
<proteinExistence type="predicted"/>
<gene>
    <name evidence="1" type="ORF">NS506_06798</name>
    <name evidence="2" type="ORF">NSK11_contig00139-0016</name>
</gene>
<dbReference type="AlphaFoldDB" id="A0ABC9Z345"/>
<protein>
    <recommendedName>
        <fullName evidence="5">MmcQ/YjbR family DNA-binding protein</fullName>
    </recommendedName>
</protein>
<reference evidence="2 3" key="2">
    <citation type="journal article" date="2016" name="Genome Announc.">
        <title>Draft Genome Sequence of Erythromycin- and Oxytetracycline-Sensitive Nocardia seriolae Strain U-1 (NBRC 110359).</title>
        <authorList>
            <person name="Imajoh M."/>
            <person name="Sukeda M."/>
            <person name="Shimizu M."/>
            <person name="Yamane J."/>
            <person name="Ohnishi K."/>
            <person name="Oshima S."/>
        </authorList>
    </citation>
    <scope>NUCLEOTIDE SEQUENCE [LARGE SCALE GENOMIC DNA]</scope>
    <source>
        <strain evidence="2 3">U-1</strain>
    </source>
</reference>
<keyword evidence="3" id="KW-1185">Reference proteome</keyword>
<dbReference type="InterPro" id="IPR058532">
    <property type="entry name" value="YjbR/MT2646/Rv2570-like"/>
</dbReference>
<reference evidence="1 4" key="3">
    <citation type="submission" date="2016-10" db="EMBL/GenBank/DDBJ databases">
        <title>Genome sequence of Nocardia seriolae strain EM150506, isolated from Anguila japonica.</title>
        <authorList>
            <person name="Han H.-J."/>
        </authorList>
    </citation>
    <scope>NUCLEOTIDE SEQUENCE [LARGE SCALE GENOMIC DNA]</scope>
    <source>
        <strain evidence="1 4">EM150506</strain>
    </source>
</reference>
<evidence type="ECO:0000313" key="4">
    <source>
        <dbReference type="Proteomes" id="UP000180166"/>
    </source>
</evidence>
<organism evidence="2 3">
    <name type="scientific">Nocardia seriolae</name>
    <dbReference type="NCBI Taxonomy" id="37332"/>
    <lineage>
        <taxon>Bacteria</taxon>
        <taxon>Bacillati</taxon>
        <taxon>Actinomycetota</taxon>
        <taxon>Actinomycetes</taxon>
        <taxon>Mycobacteriales</taxon>
        <taxon>Nocardiaceae</taxon>
        <taxon>Nocardia</taxon>
    </lineage>
</organism>
<sequence length="153" mass="16915">MCADTLERVPSRSRRARVEDVHEIALGMPHVTTEQGGAGNPVYQVGRKSFVFFRTPRPDAFDPETGEGFDDVIVIWVPSADDKLALTQDADSPFFTTPHFDGHLSVLVRGSRIPELTLTELTEVIQDGWLSRASATRARQWLAEHGPAATKSE</sequence>
<evidence type="ECO:0000313" key="2">
    <source>
        <dbReference type="EMBL" id="GAP32056.1"/>
    </source>
</evidence>
<evidence type="ECO:0008006" key="5">
    <source>
        <dbReference type="Google" id="ProtNLM"/>
    </source>
</evidence>
<dbReference type="Proteomes" id="UP000180166">
    <property type="component" value="Chromosome"/>
</dbReference>
<accession>A0ABC9Z345</accession>
<dbReference type="EMBL" id="BBYQ01000139">
    <property type="protein sequence ID" value="GAP32056.1"/>
    <property type="molecule type" value="Genomic_DNA"/>
</dbReference>
<dbReference type="EMBL" id="CP017839">
    <property type="protein sequence ID" value="APB00829.1"/>
    <property type="molecule type" value="Genomic_DNA"/>
</dbReference>
<name>A0ABC9Z345_9NOCA</name>
<dbReference type="Pfam" id="PF04237">
    <property type="entry name" value="YjbR"/>
    <property type="match status" value="1"/>
</dbReference>